<evidence type="ECO:0000256" key="1">
    <source>
        <dbReference type="ARBA" id="ARBA00004141"/>
    </source>
</evidence>
<feature type="transmembrane region" description="Helical" evidence="6">
    <location>
        <begin position="75"/>
        <end position="92"/>
    </location>
</feature>
<keyword evidence="3 6" id="KW-0812">Transmembrane</keyword>
<feature type="transmembrane region" description="Helical" evidence="6">
    <location>
        <begin position="168"/>
        <end position="187"/>
    </location>
</feature>
<evidence type="ECO:0000256" key="6">
    <source>
        <dbReference type="SAM" id="Phobius"/>
    </source>
</evidence>
<reference evidence="7" key="1">
    <citation type="submission" date="2021-06" db="EMBL/GenBank/DDBJ databases">
        <authorList>
            <person name="Criscuolo A."/>
        </authorList>
    </citation>
    <scope>NUCLEOTIDE SEQUENCE</scope>
    <source>
        <strain evidence="7">CIP111600</strain>
    </source>
</reference>
<comment type="caution">
    <text evidence="7">The sequence shown here is derived from an EMBL/GenBank/DDBJ whole genome shotgun (WGS) entry which is preliminary data.</text>
</comment>
<keyword evidence="2" id="KW-0808">Transferase</keyword>
<evidence type="ECO:0000256" key="2">
    <source>
        <dbReference type="ARBA" id="ARBA00022679"/>
    </source>
</evidence>
<evidence type="ECO:0000313" key="7">
    <source>
        <dbReference type="EMBL" id="CAG7612264.1"/>
    </source>
</evidence>
<name>A0A916K0G2_9BACL</name>
<comment type="subcellular location">
    <subcellularLocation>
        <location evidence="1">Membrane</location>
        <topology evidence="1">Multi-pass membrane protein</topology>
    </subcellularLocation>
</comment>
<dbReference type="InterPro" id="IPR000715">
    <property type="entry name" value="Glycosyl_transferase_4"/>
</dbReference>
<feature type="transmembrane region" description="Helical" evidence="6">
    <location>
        <begin position="243"/>
        <end position="260"/>
    </location>
</feature>
<dbReference type="AlphaFoldDB" id="A0A916K0G2"/>
<accession>A0A916K0G2</accession>
<dbReference type="GO" id="GO:0016780">
    <property type="term" value="F:phosphotransferase activity, for other substituted phosphate groups"/>
    <property type="evidence" value="ECO:0007669"/>
    <property type="project" value="InterPro"/>
</dbReference>
<proteinExistence type="predicted"/>
<dbReference type="GO" id="GO:0016020">
    <property type="term" value="C:membrane"/>
    <property type="evidence" value="ECO:0007669"/>
    <property type="project" value="UniProtKB-SubCell"/>
</dbReference>
<gene>
    <name evidence="7" type="ORF">PAESOLCIP111_01507</name>
</gene>
<evidence type="ECO:0000313" key="8">
    <source>
        <dbReference type="Proteomes" id="UP000693672"/>
    </source>
</evidence>
<keyword evidence="5 6" id="KW-0472">Membrane</keyword>
<evidence type="ECO:0000256" key="4">
    <source>
        <dbReference type="ARBA" id="ARBA00022989"/>
    </source>
</evidence>
<organism evidence="7 8">
    <name type="scientific">Paenibacillus solanacearum</name>
    <dbReference type="NCBI Taxonomy" id="2048548"/>
    <lineage>
        <taxon>Bacteria</taxon>
        <taxon>Bacillati</taxon>
        <taxon>Bacillota</taxon>
        <taxon>Bacilli</taxon>
        <taxon>Bacillales</taxon>
        <taxon>Paenibacillaceae</taxon>
        <taxon>Paenibacillus</taxon>
    </lineage>
</organism>
<dbReference type="EMBL" id="CAJVAS010000004">
    <property type="protein sequence ID" value="CAG7612264.1"/>
    <property type="molecule type" value="Genomic_DNA"/>
</dbReference>
<keyword evidence="8" id="KW-1185">Reference proteome</keyword>
<sequence>MLINAGLTVILLLSAGGLVLPGFLRFMREHRLVDVNYRGEAIPTACGLFLLLLLLMSYMLQKLTGWATLPSEAEFVLALVGVGMAGLIDDLIGDQKTKGIANHWKAWRQRGVPTTAVVKVAAVGAAGLMIGSEDQPLTTLLLLQVPLLLLTTNAVNLMDVRPGRALKFYYLLLGLLLGAASFGSGASHAWNSQMGWTTVLPVTVAAVLLTHGDMKGRLMLGDTGANLLGFTAGCGWVEYAPEAAQLALLLLLLGLHGLTWRRSLTRMIEKSRWLSFIDGIGRNRM</sequence>
<dbReference type="Proteomes" id="UP000693672">
    <property type="component" value="Unassembled WGS sequence"/>
</dbReference>
<dbReference type="Pfam" id="PF00953">
    <property type="entry name" value="Glycos_transf_4"/>
    <property type="match status" value="1"/>
</dbReference>
<evidence type="ECO:0000256" key="5">
    <source>
        <dbReference type="ARBA" id="ARBA00023136"/>
    </source>
</evidence>
<evidence type="ECO:0008006" key="9">
    <source>
        <dbReference type="Google" id="ProtNLM"/>
    </source>
</evidence>
<feature type="transmembrane region" description="Helical" evidence="6">
    <location>
        <begin position="6"/>
        <end position="27"/>
    </location>
</feature>
<feature type="transmembrane region" description="Helical" evidence="6">
    <location>
        <begin position="39"/>
        <end position="60"/>
    </location>
</feature>
<evidence type="ECO:0000256" key="3">
    <source>
        <dbReference type="ARBA" id="ARBA00022692"/>
    </source>
</evidence>
<keyword evidence="4 6" id="KW-1133">Transmembrane helix</keyword>
<protein>
    <recommendedName>
        <fullName evidence="9">Glycosyl transferase family 4</fullName>
    </recommendedName>
</protein>